<keyword evidence="1" id="KW-0732">Signal</keyword>
<gene>
    <name evidence="3" type="ORF">CJJ23_02375</name>
</gene>
<dbReference type="AlphaFoldDB" id="A0A269TIQ3"/>
<comment type="caution">
    <text evidence="3">The sequence shown here is derived from an EMBL/GenBank/DDBJ whole genome shotgun (WGS) entry which is preliminary data.</text>
</comment>
<dbReference type="EMBL" id="NQNY01000006">
    <property type="protein sequence ID" value="PAK21363.1"/>
    <property type="molecule type" value="Genomic_DNA"/>
</dbReference>
<feature type="domain" description="Lipoprotein-associated type-17" evidence="2">
    <location>
        <begin position="277"/>
        <end position="368"/>
    </location>
</feature>
<dbReference type="InterPro" id="IPR007326">
    <property type="entry name" value="Lipoprotein-assoc_dom"/>
</dbReference>
<evidence type="ECO:0000259" key="2">
    <source>
        <dbReference type="Pfam" id="PF04200"/>
    </source>
</evidence>
<reference evidence="4" key="1">
    <citation type="submission" date="2017-08" db="EMBL/GenBank/DDBJ databases">
        <authorList>
            <person name="Alvarez-Ponce D."/>
            <person name="Weitzman C.L."/>
            <person name="Tillett R.L."/>
            <person name="Sandmeier F.C."/>
            <person name="Tracy C.R."/>
        </authorList>
    </citation>
    <scope>NUCLEOTIDE SEQUENCE [LARGE SCALE GENOMIC DNA]</scope>
    <source>
        <strain evidence="4">723</strain>
    </source>
</reference>
<sequence>MKKLSKNFLILSASSASIVAASAALIACAPETDKPRVPEEGIDNAVLNEVFKNLLSQSSYESALYENIDQLEKGLSEATTVADFVALFNTDNKKTIENAVGAAQLEKQATVNKNASEVIIALTLSYGSASKTENVTIKFKKATSLDRDTAKNFFTNLGTEFSLVKKDKSFAIVAPSAVSDQKLNTLITNDTFVIPRSFNLKIDKLASGANDEKGTLKVKLTLSKLGEFYNAKGEKVDQANAGVEITLQGLLETNSAATLVKTWYSNNLKNDASQSYITLTSEAVKDLLTSQVEGQNLKSYLNLTMPSDAFDYSVRFTTLNPYSELDGLVNAIVTITSKDGTTYYDQNGQTFLRTWDSGKVVTLSGFKKGVDYAKDQFEKHTSKTNTIDLATSNLTVKQALKDLNSISSVKTYLDEVNQGLKPGYAFELHEVQNNTSYDTGVVNLKLVLKYKDSKNVVKYLSFNPTSKTISVEDNLTNALGIEVKLTNLVTDAKYLENKFKNFEVKDLTKEDSTNVKALAKLVEDKANFKTFVEAFNKVAKTGEMKIDLSLINNWEFDTTKENDIKLTTATANLKENKTSLNLNLKNTNNVTVAVSKELDFDTFFVYFLRLLNSESVEKYSETALNLIIIKYQGIDTYEKTKLFIDAVVNKYKENEAKLIQFSNNYADVINQQMAIKGSELTDTSMEHYGFVWTFGRESMPHELRNKIAWNSQTTLPTQYAGANSETYVIAGFQSKEQLSSDANGNAWVTGETNTTSTTRNTFLKIGEAEFYITRLGGNLTSSNTLKKAAGDYTTSPFNNGLAVAIMFLLREVEKTVLTSN</sequence>
<protein>
    <recommendedName>
        <fullName evidence="2">Lipoprotein-associated type-17 domain-containing protein</fullName>
    </recommendedName>
</protein>
<dbReference type="Pfam" id="PF04200">
    <property type="entry name" value="Lipoprotein_17"/>
    <property type="match status" value="2"/>
</dbReference>
<dbReference type="PROSITE" id="PS51257">
    <property type="entry name" value="PROKAR_LIPOPROTEIN"/>
    <property type="match status" value="1"/>
</dbReference>
<name>A0A269TIQ3_9BACT</name>
<organism evidence="3 4">
    <name type="scientific">Mycoplasmopsis agassizii</name>
    <dbReference type="NCBI Taxonomy" id="33922"/>
    <lineage>
        <taxon>Bacteria</taxon>
        <taxon>Bacillati</taxon>
        <taxon>Mycoplasmatota</taxon>
        <taxon>Mycoplasmoidales</taxon>
        <taxon>Metamycoplasmataceae</taxon>
        <taxon>Mycoplasmopsis</taxon>
    </lineage>
</organism>
<accession>A0A269TIQ3</accession>
<dbReference type="RefSeq" id="WP_095334776.1">
    <property type="nucleotide sequence ID" value="NZ_NQNY01000006.1"/>
</dbReference>
<proteinExistence type="predicted"/>
<evidence type="ECO:0000256" key="1">
    <source>
        <dbReference type="SAM" id="SignalP"/>
    </source>
</evidence>
<feature type="domain" description="Lipoprotein-associated type-17" evidence="2">
    <location>
        <begin position="162"/>
        <end position="226"/>
    </location>
</feature>
<evidence type="ECO:0000313" key="3">
    <source>
        <dbReference type="EMBL" id="PAK21363.1"/>
    </source>
</evidence>
<feature type="signal peptide" evidence="1">
    <location>
        <begin position="1"/>
        <end position="23"/>
    </location>
</feature>
<dbReference type="Proteomes" id="UP000216943">
    <property type="component" value="Unassembled WGS sequence"/>
</dbReference>
<dbReference type="OrthoDB" id="9885517at2"/>
<evidence type="ECO:0000313" key="4">
    <source>
        <dbReference type="Proteomes" id="UP000216943"/>
    </source>
</evidence>
<feature type="chain" id="PRO_5013080284" description="Lipoprotein-associated type-17 domain-containing protein" evidence="1">
    <location>
        <begin position="24"/>
        <end position="820"/>
    </location>
</feature>